<dbReference type="Proteomes" id="UP000013785">
    <property type="component" value="Unassembled WGS sequence"/>
</dbReference>
<keyword evidence="4" id="KW-1185">Reference proteome</keyword>
<dbReference type="PROSITE" id="PS50987">
    <property type="entry name" value="HTH_ARSR_2"/>
    <property type="match status" value="1"/>
</dbReference>
<dbReference type="OrthoDB" id="9781958at2"/>
<evidence type="ECO:0000259" key="2">
    <source>
        <dbReference type="PROSITE" id="PS50987"/>
    </source>
</evidence>
<protein>
    <recommendedName>
        <fullName evidence="2">HTH arsR-type domain-containing protein</fullName>
    </recommendedName>
</protein>
<sequence>MFIQLDDKGLEILKSLASDTRVAIIKSLSKSPSTVSDLAKELKLSKAIVSRHVRLLEDSGLIYLETERISSDNRIKQFKLAVDHIEIDFPKKIHLPFKEIDTEIKLGYFSNFSIIPTCGLASATSIIDEVDDPRAFVANERINASLLWFSDGFVEYVVPNQLPKNAKLELLELSLEISSEFPESNNNWPSDISFHINDTLIGTWTAPGNYSDVRGSLTPKWWESSFSQYGALKHLRITHKDTGIDGKQLSNIKLDDLNLDSSPFIKVRIGIDENAENKGGLTIFGSEFGNYPQNILLRMFYSEGN</sequence>
<dbReference type="CDD" id="cd00090">
    <property type="entry name" value="HTH_ARSR"/>
    <property type="match status" value="1"/>
</dbReference>
<gene>
    <name evidence="3" type="ORF">UC3_03547</name>
</gene>
<dbReference type="HOGENOM" id="CLU_902760_0_0_9"/>
<keyword evidence="1" id="KW-0238">DNA-binding</keyword>
<dbReference type="InterPro" id="IPR036390">
    <property type="entry name" value="WH_DNA-bd_sf"/>
</dbReference>
<dbReference type="AlphaFoldDB" id="R3W169"/>
<dbReference type="GO" id="GO:0003677">
    <property type="term" value="F:DNA binding"/>
    <property type="evidence" value="ECO:0007669"/>
    <property type="project" value="UniProtKB-KW"/>
</dbReference>
<reference evidence="3 4" key="1">
    <citation type="submission" date="2013-02" db="EMBL/GenBank/DDBJ databases">
        <title>The Genome Sequence of Enterococcus phoeniculicola BAA-412.</title>
        <authorList>
            <consortium name="The Broad Institute Genome Sequencing Platform"/>
            <consortium name="The Broad Institute Genome Sequencing Center for Infectious Disease"/>
            <person name="Earl A.M."/>
            <person name="Gilmore M.S."/>
            <person name="Lebreton F."/>
            <person name="Walker B."/>
            <person name="Young S.K."/>
            <person name="Zeng Q."/>
            <person name="Gargeya S."/>
            <person name="Fitzgerald M."/>
            <person name="Haas B."/>
            <person name="Abouelleil A."/>
            <person name="Alvarado L."/>
            <person name="Arachchi H.M."/>
            <person name="Berlin A.M."/>
            <person name="Chapman S.B."/>
            <person name="Dewar J."/>
            <person name="Goldberg J."/>
            <person name="Griggs A."/>
            <person name="Gujja S."/>
            <person name="Hansen M."/>
            <person name="Howarth C."/>
            <person name="Imamovic A."/>
            <person name="Larimer J."/>
            <person name="McCowan C."/>
            <person name="Murphy C."/>
            <person name="Neiman D."/>
            <person name="Pearson M."/>
            <person name="Priest M."/>
            <person name="Roberts A."/>
            <person name="Saif S."/>
            <person name="Shea T."/>
            <person name="Sisk P."/>
            <person name="Sykes S."/>
            <person name="Wortman J."/>
            <person name="Nusbaum C."/>
            <person name="Birren B."/>
        </authorList>
    </citation>
    <scope>NUCLEOTIDE SEQUENCE [LARGE SCALE GENOMIC DNA]</scope>
    <source>
        <strain evidence="3 4">ATCC BAA-412</strain>
    </source>
</reference>
<dbReference type="Pfam" id="PF01022">
    <property type="entry name" value="HTH_5"/>
    <property type="match status" value="1"/>
</dbReference>
<proteinExistence type="predicted"/>
<evidence type="ECO:0000256" key="1">
    <source>
        <dbReference type="ARBA" id="ARBA00023125"/>
    </source>
</evidence>
<dbReference type="RefSeq" id="WP_010770177.1">
    <property type="nucleotide sequence ID" value="NZ_ASWE01000001.1"/>
</dbReference>
<dbReference type="InterPro" id="IPR011991">
    <property type="entry name" value="ArsR-like_HTH"/>
</dbReference>
<feature type="domain" description="HTH arsR-type" evidence="2">
    <location>
        <begin position="1"/>
        <end position="100"/>
    </location>
</feature>
<dbReference type="STRING" id="154621.RV11_GL002573"/>
<organism evidence="3 4">
    <name type="scientific">Enterococcus phoeniculicola ATCC BAA-412</name>
    <dbReference type="NCBI Taxonomy" id="1158610"/>
    <lineage>
        <taxon>Bacteria</taxon>
        <taxon>Bacillati</taxon>
        <taxon>Bacillota</taxon>
        <taxon>Bacilli</taxon>
        <taxon>Lactobacillales</taxon>
        <taxon>Enterococcaceae</taxon>
        <taxon>Enterococcus</taxon>
    </lineage>
</organism>
<dbReference type="SMART" id="SM00418">
    <property type="entry name" value="HTH_ARSR"/>
    <property type="match status" value="1"/>
</dbReference>
<dbReference type="InterPro" id="IPR001845">
    <property type="entry name" value="HTH_ArsR_DNA-bd_dom"/>
</dbReference>
<dbReference type="PANTHER" id="PTHR38600">
    <property type="entry name" value="TRANSCRIPTIONAL REGULATORY PROTEIN"/>
    <property type="match status" value="1"/>
</dbReference>
<name>R3W169_9ENTE</name>
<dbReference type="InterPro" id="IPR036388">
    <property type="entry name" value="WH-like_DNA-bd_sf"/>
</dbReference>
<evidence type="ECO:0000313" key="4">
    <source>
        <dbReference type="Proteomes" id="UP000013785"/>
    </source>
</evidence>
<dbReference type="GO" id="GO:0003700">
    <property type="term" value="F:DNA-binding transcription factor activity"/>
    <property type="evidence" value="ECO:0007669"/>
    <property type="project" value="InterPro"/>
</dbReference>
<comment type="caution">
    <text evidence="3">The sequence shown here is derived from an EMBL/GenBank/DDBJ whole genome shotgun (WGS) entry which is preliminary data.</text>
</comment>
<accession>R3W169</accession>
<dbReference type="PANTHER" id="PTHR38600:SF1">
    <property type="entry name" value="TRANSCRIPTIONAL REGULATORY PROTEIN"/>
    <property type="match status" value="1"/>
</dbReference>
<evidence type="ECO:0000313" key="3">
    <source>
        <dbReference type="EMBL" id="EOL41216.1"/>
    </source>
</evidence>
<dbReference type="PRINTS" id="PR00778">
    <property type="entry name" value="HTHARSR"/>
</dbReference>
<dbReference type="eggNOG" id="COG4189">
    <property type="taxonomic scope" value="Bacteria"/>
</dbReference>
<dbReference type="PATRIC" id="fig|1158610.3.peg.3546"/>
<dbReference type="SUPFAM" id="SSF46785">
    <property type="entry name" value="Winged helix' DNA-binding domain"/>
    <property type="match status" value="1"/>
</dbReference>
<dbReference type="EMBL" id="AJAT01000022">
    <property type="protein sequence ID" value="EOL41216.1"/>
    <property type="molecule type" value="Genomic_DNA"/>
</dbReference>
<dbReference type="Gene3D" id="1.10.10.10">
    <property type="entry name" value="Winged helix-like DNA-binding domain superfamily/Winged helix DNA-binding domain"/>
    <property type="match status" value="1"/>
</dbReference>